<organism evidence="2 3">
    <name type="scientific">Dyadobacter luteus</name>
    <dbReference type="NCBI Taxonomy" id="2259619"/>
    <lineage>
        <taxon>Bacteria</taxon>
        <taxon>Pseudomonadati</taxon>
        <taxon>Bacteroidota</taxon>
        <taxon>Cytophagia</taxon>
        <taxon>Cytophagales</taxon>
        <taxon>Spirosomataceae</taxon>
        <taxon>Dyadobacter</taxon>
    </lineage>
</organism>
<gene>
    <name evidence="2" type="ORF">DSL64_10335</name>
</gene>
<accession>A0A3D8YD69</accession>
<keyword evidence="1" id="KW-0812">Transmembrane</keyword>
<protein>
    <recommendedName>
        <fullName evidence="4">2TM domain-containing protein</fullName>
    </recommendedName>
</protein>
<name>A0A3D8YD69_9BACT</name>
<keyword evidence="1" id="KW-0472">Membrane</keyword>
<evidence type="ECO:0008006" key="4">
    <source>
        <dbReference type="Google" id="ProtNLM"/>
    </source>
</evidence>
<evidence type="ECO:0000313" key="3">
    <source>
        <dbReference type="Proteomes" id="UP000256373"/>
    </source>
</evidence>
<dbReference type="Proteomes" id="UP000256373">
    <property type="component" value="Unassembled WGS sequence"/>
</dbReference>
<sequence>MNKKYLLIFSRKTRNMTHWLIIIIYAVLFSLADNYWLNMEREKSLFLMLSGVFVIHLCLNYYFLIYLPEKKK</sequence>
<dbReference type="AlphaFoldDB" id="A0A3D8YD69"/>
<evidence type="ECO:0000256" key="1">
    <source>
        <dbReference type="SAM" id="Phobius"/>
    </source>
</evidence>
<feature type="transmembrane region" description="Helical" evidence="1">
    <location>
        <begin position="44"/>
        <end position="67"/>
    </location>
</feature>
<keyword evidence="3" id="KW-1185">Reference proteome</keyword>
<keyword evidence="1" id="KW-1133">Transmembrane helix</keyword>
<comment type="caution">
    <text evidence="2">The sequence shown here is derived from an EMBL/GenBank/DDBJ whole genome shotgun (WGS) entry which is preliminary data.</text>
</comment>
<feature type="transmembrane region" description="Helical" evidence="1">
    <location>
        <begin position="20"/>
        <end position="38"/>
    </location>
</feature>
<dbReference type="EMBL" id="QNUL01000006">
    <property type="protein sequence ID" value="REA62048.1"/>
    <property type="molecule type" value="Genomic_DNA"/>
</dbReference>
<proteinExistence type="predicted"/>
<reference evidence="2 3" key="1">
    <citation type="submission" date="2018-07" db="EMBL/GenBank/DDBJ databases">
        <title>Dyadobacter roseus sp. nov., isolated from rose rhizosphere soil.</title>
        <authorList>
            <person name="Chen L."/>
        </authorList>
    </citation>
    <scope>NUCLEOTIDE SEQUENCE [LARGE SCALE GENOMIC DNA]</scope>
    <source>
        <strain evidence="2 3">RS19</strain>
    </source>
</reference>
<evidence type="ECO:0000313" key="2">
    <source>
        <dbReference type="EMBL" id="REA62048.1"/>
    </source>
</evidence>